<proteinExistence type="inferred from homology"/>
<gene>
    <name evidence="10" type="primary">epsF</name>
    <name evidence="10" type="ORF">AFCDBAGC_4817</name>
</gene>
<sequence length="406" mass="44263">MSIFAYMALDSAGKILKGTMEAEASGEVFAHLDRIGCTPISVKAEARGGRQAERSLRDWLTPDPRPEDITGLTLDLAMLLKGGVALTEALQILSQMESRSWLVRVLRDLHAALSHGKSLSEAISAHPKLFPPIYVKMVEVAETSGRLEEALSGLAAERQRGERLRKRFISAISYPCFLVIAAVGVLFFILIYLIPKFEVALQGFRDKIDPSALVVFEMSGFLNRNLDVVVLSMAGLLAGAVLLNRISSERGLWLALLARLPFSRAVLANELTVTFCRTLAILVRNRVDISTALRLIRGVVRLPGAGSEIDRVVADVRQGQRLSETLSRGKLFPRHVVQMLRVGEESGDLADSASRVAVFYEAKLDAALGRVIAVVGPAVMVLVSLLIAWLIISVMTALMSINDLLV</sequence>
<feature type="transmembrane region" description="Helical" evidence="8">
    <location>
        <begin position="228"/>
        <end position="246"/>
    </location>
</feature>
<dbReference type="InterPro" id="IPR003004">
    <property type="entry name" value="GspF/PilC"/>
</dbReference>
<organism evidence="10 11">
    <name type="scientific">Methylobacterium cerastii</name>
    <dbReference type="NCBI Taxonomy" id="932741"/>
    <lineage>
        <taxon>Bacteria</taxon>
        <taxon>Pseudomonadati</taxon>
        <taxon>Pseudomonadota</taxon>
        <taxon>Alphaproteobacteria</taxon>
        <taxon>Hyphomicrobiales</taxon>
        <taxon>Methylobacteriaceae</taxon>
        <taxon>Methylobacterium</taxon>
    </lineage>
</organism>
<name>A0ABQ4QNW0_9HYPH</name>
<evidence type="ECO:0000256" key="6">
    <source>
        <dbReference type="ARBA" id="ARBA00022989"/>
    </source>
</evidence>
<dbReference type="InterPro" id="IPR018076">
    <property type="entry name" value="T2SS_GspF_dom"/>
</dbReference>
<keyword evidence="5 8" id="KW-0812">Transmembrane</keyword>
<dbReference type="PANTHER" id="PTHR30012">
    <property type="entry name" value="GENERAL SECRETION PATHWAY PROTEIN"/>
    <property type="match status" value="1"/>
</dbReference>
<dbReference type="Proteomes" id="UP001055117">
    <property type="component" value="Unassembled WGS sequence"/>
</dbReference>
<dbReference type="RefSeq" id="WP_238273153.1">
    <property type="nucleotide sequence ID" value="NZ_BPQG01000100.1"/>
</dbReference>
<evidence type="ECO:0000256" key="1">
    <source>
        <dbReference type="ARBA" id="ARBA00004429"/>
    </source>
</evidence>
<dbReference type="PRINTS" id="PR00812">
    <property type="entry name" value="BCTERIALGSPF"/>
</dbReference>
<keyword evidence="11" id="KW-1185">Reference proteome</keyword>
<protein>
    <submittedName>
        <fullName evidence="10">Type II secretion system protein F</fullName>
    </submittedName>
</protein>
<dbReference type="InterPro" id="IPR042094">
    <property type="entry name" value="T2SS_GspF_sf"/>
</dbReference>
<dbReference type="Pfam" id="PF00482">
    <property type="entry name" value="T2SSF"/>
    <property type="match status" value="2"/>
</dbReference>
<evidence type="ECO:0000256" key="4">
    <source>
        <dbReference type="ARBA" id="ARBA00022519"/>
    </source>
</evidence>
<keyword evidence="6 8" id="KW-1133">Transmembrane helix</keyword>
<evidence type="ECO:0000259" key="9">
    <source>
        <dbReference type="Pfam" id="PF00482"/>
    </source>
</evidence>
<evidence type="ECO:0000256" key="3">
    <source>
        <dbReference type="ARBA" id="ARBA00022475"/>
    </source>
</evidence>
<evidence type="ECO:0000256" key="8">
    <source>
        <dbReference type="SAM" id="Phobius"/>
    </source>
</evidence>
<evidence type="ECO:0000256" key="7">
    <source>
        <dbReference type="ARBA" id="ARBA00023136"/>
    </source>
</evidence>
<feature type="domain" description="Type II secretion system protein GspF" evidence="9">
    <location>
        <begin position="275"/>
        <end position="396"/>
    </location>
</feature>
<evidence type="ECO:0000256" key="5">
    <source>
        <dbReference type="ARBA" id="ARBA00022692"/>
    </source>
</evidence>
<reference evidence="10 11" key="1">
    <citation type="journal article" date="2021" name="Front. Microbiol.">
        <title>Comprehensive Comparative Genomics and Phenotyping of Methylobacterium Species.</title>
        <authorList>
            <person name="Alessa O."/>
            <person name="Ogura Y."/>
            <person name="Fujitani Y."/>
            <person name="Takami H."/>
            <person name="Hayashi T."/>
            <person name="Sahin N."/>
            <person name="Tani A."/>
        </authorList>
    </citation>
    <scope>NUCLEOTIDE SEQUENCE [LARGE SCALE GENOMIC DNA]</scope>
    <source>
        <strain evidence="10 11">DSM 23679</strain>
    </source>
</reference>
<keyword evidence="4" id="KW-0997">Cell inner membrane</keyword>
<accession>A0ABQ4QNW0</accession>
<dbReference type="Gene3D" id="1.20.81.30">
    <property type="entry name" value="Type II secretion system (T2SS), domain F"/>
    <property type="match status" value="2"/>
</dbReference>
<evidence type="ECO:0000313" key="11">
    <source>
        <dbReference type="Proteomes" id="UP001055117"/>
    </source>
</evidence>
<feature type="transmembrane region" description="Helical" evidence="8">
    <location>
        <begin position="371"/>
        <end position="401"/>
    </location>
</feature>
<dbReference type="EMBL" id="BPQG01000100">
    <property type="protein sequence ID" value="GJD46932.1"/>
    <property type="molecule type" value="Genomic_DNA"/>
</dbReference>
<feature type="domain" description="Type II secretion system protein GspF" evidence="9">
    <location>
        <begin position="75"/>
        <end position="195"/>
    </location>
</feature>
<keyword evidence="3" id="KW-1003">Cell membrane</keyword>
<comment type="similarity">
    <text evidence="2">Belongs to the GSP F family.</text>
</comment>
<comment type="subcellular location">
    <subcellularLocation>
        <location evidence="1">Cell inner membrane</location>
        <topology evidence="1">Multi-pass membrane protein</topology>
    </subcellularLocation>
</comment>
<keyword evidence="7 8" id="KW-0472">Membrane</keyword>
<evidence type="ECO:0000313" key="10">
    <source>
        <dbReference type="EMBL" id="GJD46932.1"/>
    </source>
</evidence>
<dbReference type="PANTHER" id="PTHR30012:SF7">
    <property type="entry name" value="PROTEIN TRANSPORT PROTEIN HOFC HOMOLOG"/>
    <property type="match status" value="1"/>
</dbReference>
<feature type="transmembrane region" description="Helical" evidence="8">
    <location>
        <begin position="168"/>
        <end position="194"/>
    </location>
</feature>
<evidence type="ECO:0000256" key="2">
    <source>
        <dbReference type="ARBA" id="ARBA00005745"/>
    </source>
</evidence>
<comment type="caution">
    <text evidence="10">The sequence shown here is derived from an EMBL/GenBank/DDBJ whole genome shotgun (WGS) entry which is preliminary data.</text>
</comment>